<evidence type="ECO:0000259" key="2">
    <source>
        <dbReference type="Pfam" id="PF13490"/>
    </source>
</evidence>
<dbReference type="AlphaFoldDB" id="A0A9D2EQ78"/>
<gene>
    <name evidence="3" type="ORF">H9811_02865</name>
</gene>
<name>A0A9D2EQ78_9FIRM</name>
<feature type="transmembrane region" description="Helical" evidence="1">
    <location>
        <begin position="79"/>
        <end position="101"/>
    </location>
</feature>
<dbReference type="Pfam" id="PF13490">
    <property type="entry name" value="zf-HC2"/>
    <property type="match status" value="1"/>
</dbReference>
<proteinExistence type="predicted"/>
<reference evidence="3" key="1">
    <citation type="journal article" date="2021" name="PeerJ">
        <title>Extensive microbial diversity within the chicken gut microbiome revealed by metagenomics and culture.</title>
        <authorList>
            <person name="Gilroy R."/>
            <person name="Ravi A."/>
            <person name="Getino M."/>
            <person name="Pursley I."/>
            <person name="Horton D.L."/>
            <person name="Alikhan N.F."/>
            <person name="Baker D."/>
            <person name="Gharbi K."/>
            <person name="Hall N."/>
            <person name="Watson M."/>
            <person name="Adriaenssens E.M."/>
            <person name="Foster-Nyarko E."/>
            <person name="Jarju S."/>
            <person name="Secka A."/>
            <person name="Antonio M."/>
            <person name="Oren A."/>
            <person name="Chaudhuri R.R."/>
            <person name="La Ragione R."/>
            <person name="Hildebrand F."/>
            <person name="Pallen M.J."/>
        </authorList>
    </citation>
    <scope>NUCLEOTIDE SEQUENCE</scope>
    <source>
        <strain evidence="3">ChiSxjej1B13-11774</strain>
    </source>
</reference>
<protein>
    <submittedName>
        <fullName evidence="3">Zf-HC2 domain-containing protein</fullName>
    </submittedName>
</protein>
<evidence type="ECO:0000313" key="4">
    <source>
        <dbReference type="Proteomes" id="UP000824048"/>
    </source>
</evidence>
<keyword evidence="1" id="KW-1133">Transmembrane helix</keyword>
<dbReference type="InterPro" id="IPR027383">
    <property type="entry name" value="Znf_put"/>
</dbReference>
<sequence length="241" mass="27183">MKLPCYLVRDLLPLYKDDVCEPETAADVREHLEGCTDCRTLWEALQTAAPLEEAVDHAKAQEQAAALRRVKHTQQKKRVLIVLAAVLATLCAVYLGLRLVYDYANNTYLDYDVENILKVEYEEHPGEGDNPWAGDGLYITLDPKAYSSLAWTSVLDTEEGTVLLFTLGCSLWHHWLGTTWQGGEADAYARGICTTGGYGRTTVENLTAAYYLPYSAFETWVEQQKQELPEDAVLVWQRDDQ</sequence>
<keyword evidence="1" id="KW-0812">Transmembrane</keyword>
<dbReference type="Proteomes" id="UP000824048">
    <property type="component" value="Unassembled WGS sequence"/>
</dbReference>
<organism evidence="3 4">
    <name type="scientific">Candidatus Gemmiger excrementigallinarum</name>
    <dbReference type="NCBI Taxonomy" id="2838609"/>
    <lineage>
        <taxon>Bacteria</taxon>
        <taxon>Bacillati</taxon>
        <taxon>Bacillota</taxon>
        <taxon>Clostridia</taxon>
        <taxon>Eubacteriales</taxon>
        <taxon>Gemmiger</taxon>
    </lineage>
</organism>
<evidence type="ECO:0000256" key="1">
    <source>
        <dbReference type="SAM" id="Phobius"/>
    </source>
</evidence>
<accession>A0A9D2EQ78</accession>
<keyword evidence="1" id="KW-0472">Membrane</keyword>
<comment type="caution">
    <text evidence="3">The sequence shown here is derived from an EMBL/GenBank/DDBJ whole genome shotgun (WGS) entry which is preliminary data.</text>
</comment>
<dbReference type="EMBL" id="DXBP01000019">
    <property type="protein sequence ID" value="HIZ41485.1"/>
    <property type="molecule type" value="Genomic_DNA"/>
</dbReference>
<reference evidence="3" key="2">
    <citation type="submission" date="2021-04" db="EMBL/GenBank/DDBJ databases">
        <authorList>
            <person name="Gilroy R."/>
        </authorList>
    </citation>
    <scope>NUCLEOTIDE SEQUENCE</scope>
    <source>
        <strain evidence="3">ChiSxjej1B13-11774</strain>
    </source>
</reference>
<evidence type="ECO:0000313" key="3">
    <source>
        <dbReference type="EMBL" id="HIZ41485.1"/>
    </source>
</evidence>
<feature type="domain" description="Putative zinc-finger" evidence="2">
    <location>
        <begin position="5"/>
        <end position="39"/>
    </location>
</feature>